<reference evidence="2 3" key="1">
    <citation type="submission" date="2020-07" db="EMBL/GenBank/DDBJ databases">
        <title>Gai3-2, isolated from salt lake.</title>
        <authorList>
            <person name="Cui H."/>
            <person name="Shi X."/>
        </authorList>
    </citation>
    <scope>NUCLEOTIDE SEQUENCE [LARGE SCALE GENOMIC DNA]</scope>
    <source>
        <strain evidence="2 3">Gai3-2</strain>
    </source>
</reference>
<dbReference type="Proteomes" id="UP000509750">
    <property type="component" value="Chromosome"/>
</dbReference>
<organism evidence="2 3">
    <name type="scientific">Halorarum halophilum</name>
    <dbReference type="NCBI Taxonomy" id="2743090"/>
    <lineage>
        <taxon>Archaea</taxon>
        <taxon>Methanobacteriati</taxon>
        <taxon>Methanobacteriota</taxon>
        <taxon>Stenosarchaea group</taxon>
        <taxon>Halobacteria</taxon>
        <taxon>Halobacteriales</taxon>
        <taxon>Haloferacaceae</taxon>
        <taxon>Halorarum</taxon>
    </lineage>
</organism>
<accession>A0A7D5GI68</accession>
<gene>
    <name evidence="2" type="ORF">HUG10_10560</name>
</gene>
<dbReference type="OrthoDB" id="206563at2157"/>
<dbReference type="EMBL" id="CP058529">
    <property type="protein sequence ID" value="QLG27971.1"/>
    <property type="molecule type" value="Genomic_DNA"/>
</dbReference>
<evidence type="ECO:0000313" key="2">
    <source>
        <dbReference type="EMBL" id="QLG27971.1"/>
    </source>
</evidence>
<proteinExistence type="predicted"/>
<feature type="transmembrane region" description="Helical" evidence="1">
    <location>
        <begin position="191"/>
        <end position="209"/>
    </location>
</feature>
<feature type="transmembrane region" description="Helical" evidence="1">
    <location>
        <begin position="81"/>
        <end position="99"/>
    </location>
</feature>
<evidence type="ECO:0000256" key="1">
    <source>
        <dbReference type="SAM" id="Phobius"/>
    </source>
</evidence>
<protein>
    <submittedName>
        <fullName evidence="2">Uncharacterized protein</fullName>
    </submittedName>
</protein>
<keyword evidence="1" id="KW-1133">Transmembrane helix</keyword>
<keyword evidence="3" id="KW-1185">Reference proteome</keyword>
<sequence>MRVPANEFQEYLAPDESVVEAGTGALLENAYRTDGFVGITDRRVLFVSDEDGFVGISQDGIHSIRSRPGTAATSHGTGYRLVSVAGAVLAVLSFVGVLALGASGLASVLALVTVGGLVSAEYLRRNGVETDWAVLADLEADLSARLGDVEFLRAHLDDSWDVDRQQLLILGSGLVALTAFAGLVAVTASLLAIPLTLVTLGGIAVMDYAHRNGRDAGRLERNRRAERNVSIHLASGQVVELRVDSRERIDRALSRAAAGRAHEAPTTKLTRP</sequence>
<name>A0A7D5GI68_9EURY</name>
<evidence type="ECO:0000313" key="3">
    <source>
        <dbReference type="Proteomes" id="UP000509750"/>
    </source>
</evidence>
<dbReference type="KEGG" id="halg:HUG10_10560"/>
<dbReference type="GeneID" id="56029279"/>
<keyword evidence="1" id="KW-0812">Transmembrane</keyword>
<keyword evidence="1" id="KW-0472">Membrane</keyword>
<dbReference type="RefSeq" id="WP_179169546.1">
    <property type="nucleotide sequence ID" value="NZ_CP058529.1"/>
</dbReference>
<dbReference type="AlphaFoldDB" id="A0A7D5GI68"/>